<dbReference type="eggNOG" id="COG0421">
    <property type="taxonomic scope" value="Bacteria"/>
</dbReference>
<evidence type="ECO:0000256" key="4">
    <source>
        <dbReference type="HAMAP-Rule" id="MF_00198"/>
    </source>
</evidence>
<comment type="function">
    <text evidence="4">Catalyzes the irreversible transfer of a propylamine group from the amino donor S-adenosylmethioninamine (decarboxy-AdoMet) to putrescine (1,4-diaminobutane) to yield spermidine.</text>
</comment>
<dbReference type="Gene3D" id="2.30.140.10">
    <property type="entry name" value="Spermidine synthase, tetramerisation domain"/>
    <property type="match status" value="1"/>
</dbReference>
<dbReference type="InterPro" id="IPR035246">
    <property type="entry name" value="Spermidine_synt_N"/>
</dbReference>
<feature type="active site" description="Proton acceptor" evidence="4 5">
    <location>
        <position position="156"/>
    </location>
</feature>
<comment type="subunit">
    <text evidence="4">Homodimer or homotetramer.</text>
</comment>
<dbReference type="STRING" id="335541.Swol_1199"/>
<feature type="binding site" evidence="4">
    <location>
        <position position="107"/>
    </location>
    <ligand>
        <name>S-methyl-5'-thioadenosine</name>
        <dbReference type="ChEBI" id="CHEBI:17509"/>
    </ligand>
</feature>
<dbReference type="CDD" id="cd02440">
    <property type="entry name" value="AdoMet_MTases"/>
    <property type="match status" value="1"/>
</dbReference>
<feature type="binding site" evidence="4">
    <location>
        <position position="32"/>
    </location>
    <ligand>
        <name>S-methyl-5'-thioadenosine</name>
        <dbReference type="ChEBI" id="CHEBI:17509"/>
    </ligand>
</feature>
<dbReference type="Pfam" id="PF17284">
    <property type="entry name" value="Spermine_synt_N"/>
    <property type="match status" value="1"/>
</dbReference>
<evidence type="ECO:0000256" key="5">
    <source>
        <dbReference type="PROSITE-ProRule" id="PRU00354"/>
    </source>
</evidence>
<keyword evidence="2 4" id="KW-0808">Transferase</keyword>
<evidence type="ECO:0000313" key="9">
    <source>
        <dbReference type="EMBL" id="ABI68508.1"/>
    </source>
</evidence>
<dbReference type="Proteomes" id="UP000001968">
    <property type="component" value="Chromosome"/>
</dbReference>
<keyword evidence="10" id="KW-1185">Reference proteome</keyword>
<dbReference type="UniPathway" id="UPA00248">
    <property type="reaction ID" value="UER00314"/>
</dbReference>
<dbReference type="RefSeq" id="WP_011640611.1">
    <property type="nucleotide sequence ID" value="NC_008346.1"/>
</dbReference>
<dbReference type="InterPro" id="IPR029063">
    <property type="entry name" value="SAM-dependent_MTases_sf"/>
</dbReference>
<dbReference type="PANTHER" id="PTHR11558:SF11">
    <property type="entry name" value="SPERMIDINE SYNTHASE"/>
    <property type="match status" value="1"/>
</dbReference>
<reference evidence="10" key="1">
    <citation type="journal article" date="2010" name="Environ. Microbiol.">
        <title>The genome of Syntrophomonas wolfei: new insights into syntrophic metabolism and biohydrogen production.</title>
        <authorList>
            <person name="Sieber J.R."/>
            <person name="Sims D.R."/>
            <person name="Han C."/>
            <person name="Kim E."/>
            <person name="Lykidis A."/>
            <person name="Lapidus A.L."/>
            <person name="McDonnald E."/>
            <person name="Rohlin L."/>
            <person name="Culley D.E."/>
            <person name="Gunsalus R."/>
            <person name="McInerney M.J."/>
        </authorList>
    </citation>
    <scope>NUCLEOTIDE SEQUENCE [LARGE SCALE GENOMIC DNA]</scope>
    <source>
        <strain evidence="10">DSM 2245B / Goettingen</strain>
    </source>
</reference>
<dbReference type="EC" id="2.5.1.16" evidence="4"/>
<dbReference type="NCBIfam" id="NF002010">
    <property type="entry name" value="PRK00811.1"/>
    <property type="match status" value="1"/>
</dbReference>
<name>Q0AXP6_SYNWW</name>
<keyword evidence="3 4" id="KW-0620">Polyamine biosynthesis</keyword>
<dbReference type="InterPro" id="IPR030374">
    <property type="entry name" value="PABS"/>
</dbReference>
<dbReference type="InterPro" id="IPR030373">
    <property type="entry name" value="PABS_CS"/>
</dbReference>
<feature type="binding site" evidence="4">
    <location>
        <begin position="138"/>
        <end position="139"/>
    </location>
    <ligand>
        <name>S-methyl-5'-thioadenosine</name>
        <dbReference type="ChEBI" id="CHEBI:17509"/>
    </ligand>
</feature>
<comment type="catalytic activity">
    <reaction evidence="4 7">
        <text>S-adenosyl 3-(methylsulfanyl)propylamine + putrescine = S-methyl-5'-thioadenosine + spermidine + H(+)</text>
        <dbReference type="Rhea" id="RHEA:12721"/>
        <dbReference type="ChEBI" id="CHEBI:15378"/>
        <dbReference type="ChEBI" id="CHEBI:17509"/>
        <dbReference type="ChEBI" id="CHEBI:57443"/>
        <dbReference type="ChEBI" id="CHEBI:57834"/>
        <dbReference type="ChEBI" id="CHEBI:326268"/>
        <dbReference type="EC" id="2.5.1.16"/>
    </reaction>
</comment>
<evidence type="ECO:0000256" key="6">
    <source>
        <dbReference type="RuleBase" id="RU003836"/>
    </source>
</evidence>
<dbReference type="EMBL" id="CP000448">
    <property type="protein sequence ID" value="ABI68508.1"/>
    <property type="molecule type" value="Genomic_DNA"/>
</dbReference>
<evidence type="ECO:0000256" key="3">
    <source>
        <dbReference type="ARBA" id="ARBA00023115"/>
    </source>
</evidence>
<dbReference type="GO" id="GO:0004766">
    <property type="term" value="F:spermidine synthase activity"/>
    <property type="evidence" value="ECO:0007669"/>
    <property type="project" value="UniProtKB-UniRule"/>
</dbReference>
<evidence type="ECO:0000256" key="2">
    <source>
        <dbReference type="ARBA" id="ARBA00022679"/>
    </source>
</evidence>
<sequence>MTGSWICEKHTEGYAVKWKIKDILHEEQTRYQKLAVVDTLEWGKALLLDDALQISEKDEFIYHEMISHVGMCTHPCPERVLIIGGGDGGTLREVLKHQQLNAVDLVEIDERVVENSKRFFPAISCGFTDRRLNLHIADGVHFVKETSFRYDVIIVDSSDPLGPATPLFNLEFYQDVYKILKADGLLVVQSESPIFYGEVFRSVYRQINTVFPLTRVFLAPIATYVSGPWSFTMGSKKYNPRELAKKPADLGYLKYYNEGIHRAAFCLPPYIKEMILSVR</sequence>
<keyword evidence="4 7" id="KW-0745">Spermidine biosynthesis</keyword>
<dbReference type="HAMAP" id="MF_00198">
    <property type="entry name" value="Spermidine_synth"/>
    <property type="match status" value="1"/>
</dbReference>
<feature type="binding site" evidence="4">
    <location>
        <position position="87"/>
    </location>
    <ligand>
        <name>spermidine</name>
        <dbReference type="ChEBI" id="CHEBI:57834"/>
    </ligand>
</feature>
<dbReference type="HOGENOM" id="CLU_048199_0_0_9"/>
<dbReference type="KEGG" id="swo:Swol_1199"/>
<dbReference type="Gene3D" id="3.40.50.150">
    <property type="entry name" value="Vaccinia Virus protein VP39"/>
    <property type="match status" value="1"/>
</dbReference>
<evidence type="ECO:0000256" key="7">
    <source>
        <dbReference type="RuleBase" id="RU003837"/>
    </source>
</evidence>
<comment type="pathway">
    <text evidence="4">Amine and polyamine biosynthesis; spermidine biosynthesis; spermidine from putrescine: step 1/1.</text>
</comment>
<feature type="binding site" evidence="4">
    <location>
        <begin position="156"/>
        <end position="159"/>
    </location>
    <ligand>
        <name>spermidine</name>
        <dbReference type="ChEBI" id="CHEBI:57834"/>
    </ligand>
</feature>
<accession>Q0AXP6</accession>
<evidence type="ECO:0000259" key="8">
    <source>
        <dbReference type="PROSITE" id="PS51006"/>
    </source>
</evidence>
<protein>
    <recommendedName>
        <fullName evidence="4">Polyamine aminopropyltransferase</fullName>
    </recommendedName>
    <alternativeName>
        <fullName evidence="4">Putrescine aminopropyltransferase</fullName>
        <shortName evidence="4">PAPT</shortName>
    </alternativeName>
    <alternativeName>
        <fullName evidence="4">Spermidine synthase</fullName>
        <shortName evidence="4">SPDS</shortName>
        <shortName evidence="4">SPDSY</shortName>
        <ecNumber evidence="4">2.5.1.16</ecNumber>
    </alternativeName>
</protein>
<evidence type="ECO:0000313" key="10">
    <source>
        <dbReference type="Proteomes" id="UP000001968"/>
    </source>
</evidence>
<comment type="similarity">
    <text evidence="1 4 6">Belongs to the spermidine/spermine synthase family.</text>
</comment>
<feature type="domain" description="PABS" evidence="8">
    <location>
        <begin position="3"/>
        <end position="236"/>
    </location>
</feature>
<dbReference type="InterPro" id="IPR001045">
    <property type="entry name" value="Spermi_synthase"/>
</dbReference>
<proteinExistence type="inferred from homology"/>
<organism evidence="9 10">
    <name type="scientific">Syntrophomonas wolfei subsp. wolfei (strain DSM 2245B / Goettingen)</name>
    <dbReference type="NCBI Taxonomy" id="335541"/>
    <lineage>
        <taxon>Bacteria</taxon>
        <taxon>Bacillati</taxon>
        <taxon>Bacillota</taxon>
        <taxon>Clostridia</taxon>
        <taxon>Eubacteriales</taxon>
        <taxon>Syntrophomonadaceae</taxon>
        <taxon>Syntrophomonas</taxon>
    </lineage>
</organism>
<evidence type="ECO:0000256" key="1">
    <source>
        <dbReference type="ARBA" id="ARBA00007867"/>
    </source>
</evidence>
<dbReference type="InterPro" id="IPR037163">
    <property type="entry name" value="Spermidine_synt_N_sf"/>
</dbReference>
<dbReference type="Pfam" id="PF01564">
    <property type="entry name" value="Spermine_synth"/>
    <property type="match status" value="1"/>
</dbReference>
<dbReference type="PROSITE" id="PS01330">
    <property type="entry name" value="PABS_1"/>
    <property type="match status" value="1"/>
</dbReference>
<dbReference type="PANTHER" id="PTHR11558">
    <property type="entry name" value="SPERMIDINE/SPERMINE SYNTHASE"/>
    <property type="match status" value="1"/>
</dbReference>
<dbReference type="GO" id="GO:0008295">
    <property type="term" value="P:spermidine biosynthetic process"/>
    <property type="evidence" value="ECO:0007669"/>
    <property type="project" value="UniProtKB-UniRule"/>
</dbReference>
<dbReference type="AlphaFoldDB" id="Q0AXP6"/>
<feature type="binding site" evidence="4">
    <location>
        <position position="163"/>
    </location>
    <ligand>
        <name>S-methyl-5'-thioadenosine</name>
        <dbReference type="ChEBI" id="CHEBI:17509"/>
    </ligand>
</feature>
<dbReference type="NCBIfam" id="TIGR00417">
    <property type="entry name" value="speE"/>
    <property type="match status" value="1"/>
</dbReference>
<feature type="binding site" evidence="4">
    <location>
        <position position="63"/>
    </location>
    <ligand>
        <name>spermidine</name>
        <dbReference type="ChEBI" id="CHEBI:57834"/>
    </ligand>
</feature>
<dbReference type="PROSITE" id="PS51006">
    <property type="entry name" value="PABS_2"/>
    <property type="match status" value="1"/>
</dbReference>
<dbReference type="SUPFAM" id="SSF53335">
    <property type="entry name" value="S-adenosyl-L-methionine-dependent methyltransferases"/>
    <property type="match status" value="1"/>
</dbReference>
<gene>
    <name evidence="4" type="primary">speE</name>
    <name evidence="9" type="ordered locus">Swol_1199</name>
</gene>
<dbReference type="OrthoDB" id="9793120at2"/>